<dbReference type="Pfam" id="PF02798">
    <property type="entry name" value="GST_N"/>
    <property type="match status" value="1"/>
</dbReference>
<organism evidence="3 4">
    <name type="scientific">Pristionchus pacificus</name>
    <name type="common">Parasitic nematode worm</name>
    <dbReference type="NCBI Taxonomy" id="54126"/>
    <lineage>
        <taxon>Eukaryota</taxon>
        <taxon>Metazoa</taxon>
        <taxon>Ecdysozoa</taxon>
        <taxon>Nematoda</taxon>
        <taxon>Chromadorea</taxon>
        <taxon>Rhabditida</taxon>
        <taxon>Rhabditina</taxon>
        <taxon>Diplogasteromorpha</taxon>
        <taxon>Diplogasteroidea</taxon>
        <taxon>Neodiplogasteridae</taxon>
        <taxon>Pristionchus</taxon>
    </lineage>
</organism>
<dbReference type="PANTHER" id="PTHR11571:SF150">
    <property type="entry name" value="GLUTATHIONE S-TRANSFERASE"/>
    <property type="match status" value="1"/>
</dbReference>
<dbReference type="PANTHER" id="PTHR11571">
    <property type="entry name" value="GLUTATHIONE S-TRANSFERASE"/>
    <property type="match status" value="1"/>
</dbReference>
<dbReference type="SUPFAM" id="SSF47616">
    <property type="entry name" value="GST C-terminal domain-like"/>
    <property type="match status" value="2"/>
</dbReference>
<dbReference type="SFLD" id="SFLDG00363">
    <property type="entry name" value="AMPS_(cytGST):_Alpha-__Mu-__Pi"/>
    <property type="match status" value="1"/>
</dbReference>
<dbReference type="CDD" id="cd03039">
    <property type="entry name" value="GST_N_Sigma_like"/>
    <property type="match status" value="2"/>
</dbReference>
<dbReference type="InterPro" id="IPR004045">
    <property type="entry name" value="Glutathione_S-Trfase_N"/>
</dbReference>
<dbReference type="PROSITE" id="PS50404">
    <property type="entry name" value="GST_NTER"/>
    <property type="match status" value="2"/>
</dbReference>
<dbReference type="Gene3D" id="3.40.30.10">
    <property type="entry name" value="Glutaredoxin"/>
    <property type="match status" value="2"/>
</dbReference>
<dbReference type="InterPro" id="IPR036249">
    <property type="entry name" value="Thioredoxin-like_sf"/>
</dbReference>
<dbReference type="Proteomes" id="UP000005239">
    <property type="component" value="Unassembled WGS sequence"/>
</dbReference>
<comment type="similarity">
    <text evidence="1">Belongs to the GST superfamily. Alpha family.</text>
</comment>
<proteinExistence type="inferred from homology"/>
<gene>
    <name evidence="3" type="primary">WBGene00106279</name>
</gene>
<dbReference type="EnsemblMetazoa" id="PPA16725.1">
    <property type="protein sequence ID" value="PPA16725.1"/>
    <property type="gene ID" value="WBGene00106279"/>
</dbReference>
<dbReference type="InterPro" id="IPR050213">
    <property type="entry name" value="GST_superfamily"/>
</dbReference>
<evidence type="ECO:0000256" key="2">
    <source>
        <dbReference type="ARBA" id="ARBA00022679"/>
    </source>
</evidence>
<evidence type="ECO:0000256" key="1">
    <source>
        <dbReference type="ARBA" id="ARBA00011055"/>
    </source>
</evidence>
<reference evidence="4" key="1">
    <citation type="journal article" date="2008" name="Nat. Genet.">
        <title>The Pristionchus pacificus genome provides a unique perspective on nematode lifestyle and parasitism.</title>
        <authorList>
            <person name="Dieterich C."/>
            <person name="Clifton S.W."/>
            <person name="Schuster L.N."/>
            <person name="Chinwalla A."/>
            <person name="Delehaunty K."/>
            <person name="Dinkelacker I."/>
            <person name="Fulton L."/>
            <person name="Fulton R."/>
            <person name="Godfrey J."/>
            <person name="Minx P."/>
            <person name="Mitreva M."/>
            <person name="Roeseler W."/>
            <person name="Tian H."/>
            <person name="Witte H."/>
            <person name="Yang S.P."/>
            <person name="Wilson R.K."/>
            <person name="Sommer R.J."/>
        </authorList>
    </citation>
    <scope>NUCLEOTIDE SEQUENCE [LARGE SCALE GENOMIC DNA]</scope>
    <source>
        <strain evidence="4">PS312</strain>
    </source>
</reference>
<sequence>MSKESKHTYRLIYFDAEGRGEPVRLLFKYFRVPFDDARLTKEEWADRKTEAPFETAPLLEIDGGKKVLGDSLAISRFLAKTLGPEGFIGKTKSDAAKADAFVYASVDMFIPFYMVKMAEDDEKRAGAMAYLDNSVARYLRSVEKHLAAHESPYVLAHGITWADIYVLFVVHTLENMKPEFVDKEEYPHVVKHYARMRGLPQLKEYIEEKWPSKILFCSCAYLQSHSTFSLFYRSSSMPEILKLNGGQKHRYKLYYFDIKGRGEPIRLIFEFFRVKFEDVRVKFEDWPTLKKKAPMQFLPYLEVDGGKLVISQAPAIMRYLAKSFRPGFAGNSKSDAALVDMYGEGAFDMFDVFRTIGMAPDDRREEALAEATPRLECFCQCYTNHLKKNGNRYIDGDLVTWADLVIVFVLSATDDLANSILLILMNYEITFLPTGKMSWAPVDRNTSNPEGAYPRLTTPDRYVLHPVTTHDLVPCDEKPHIQRKLDILKYRANTTPKLSLNDRFAPIEFGYTLQPVTVTNSSPYRRPVRLVPFIDPRTICDSNNNIGNNRAFTSNIKTDQERADTMWMNIGARISDV</sequence>
<dbReference type="Gene3D" id="1.20.1050.10">
    <property type="match status" value="2"/>
</dbReference>
<dbReference type="FunFam" id="3.40.30.10:FF:000497">
    <property type="entry name" value="Glutathione S-Transferase"/>
    <property type="match status" value="2"/>
</dbReference>
<dbReference type="InterPro" id="IPR040079">
    <property type="entry name" value="Glutathione_S-Trfase"/>
</dbReference>
<dbReference type="SFLD" id="SFLDG01205">
    <property type="entry name" value="AMPS.1"/>
    <property type="match status" value="1"/>
</dbReference>
<dbReference type="GO" id="GO:0006749">
    <property type="term" value="P:glutathione metabolic process"/>
    <property type="evidence" value="ECO:0000318"/>
    <property type="project" value="GO_Central"/>
</dbReference>
<dbReference type="AlphaFoldDB" id="A0A2A6BXT2"/>
<accession>A0A2A6BXT2</accession>
<dbReference type="InterPro" id="IPR036282">
    <property type="entry name" value="Glutathione-S-Trfase_C_sf"/>
</dbReference>
<dbReference type="GO" id="GO:0004364">
    <property type="term" value="F:glutathione transferase activity"/>
    <property type="evidence" value="ECO:0000318"/>
    <property type="project" value="GO_Central"/>
</dbReference>
<evidence type="ECO:0000313" key="3">
    <source>
        <dbReference type="EnsemblMetazoa" id="PPA16725.1"/>
    </source>
</evidence>
<keyword evidence="2" id="KW-0808">Transferase</keyword>
<reference evidence="3" key="2">
    <citation type="submission" date="2022-06" db="UniProtKB">
        <authorList>
            <consortium name="EnsemblMetazoa"/>
        </authorList>
    </citation>
    <scope>IDENTIFICATION</scope>
    <source>
        <strain evidence="3">PS312</strain>
    </source>
</reference>
<protein>
    <submittedName>
        <fullName evidence="3">Gst-40</fullName>
    </submittedName>
</protein>
<dbReference type="SFLD" id="SFLDS00019">
    <property type="entry name" value="Glutathione_Transferase_(cytos"/>
    <property type="match status" value="2"/>
</dbReference>
<dbReference type="PROSITE" id="PS50405">
    <property type="entry name" value="GST_CTER"/>
    <property type="match status" value="1"/>
</dbReference>
<evidence type="ECO:0000313" key="4">
    <source>
        <dbReference type="Proteomes" id="UP000005239"/>
    </source>
</evidence>
<dbReference type="InterPro" id="IPR010987">
    <property type="entry name" value="Glutathione-S-Trfase_C-like"/>
</dbReference>
<accession>A0A8R1UAU9</accession>
<dbReference type="InterPro" id="IPR004046">
    <property type="entry name" value="GST_C"/>
</dbReference>
<dbReference type="SUPFAM" id="SSF52833">
    <property type="entry name" value="Thioredoxin-like"/>
    <property type="match status" value="2"/>
</dbReference>
<dbReference type="FunFam" id="1.20.1050.10:FF:000005">
    <property type="entry name" value="Glutathione S-transferase A1"/>
    <property type="match status" value="1"/>
</dbReference>
<dbReference type="Pfam" id="PF14497">
    <property type="entry name" value="GST_C_3"/>
    <property type="match status" value="1"/>
</dbReference>
<keyword evidence="4" id="KW-1185">Reference proteome</keyword>
<name>A0A2A6BXT2_PRIPA</name>
<dbReference type="CDD" id="cd03192">
    <property type="entry name" value="GST_C_Sigma_like"/>
    <property type="match status" value="1"/>
</dbReference>